<dbReference type="SUPFAM" id="SSF53098">
    <property type="entry name" value="Ribonuclease H-like"/>
    <property type="match status" value="1"/>
</dbReference>
<dbReference type="InterPro" id="IPR036397">
    <property type="entry name" value="RNaseH_sf"/>
</dbReference>
<name>A0A1E1XKS1_AMBSC</name>
<dbReference type="AlphaFoldDB" id="A0A1E1XKS1"/>
<feature type="non-terminal residue" evidence="1">
    <location>
        <position position="1"/>
    </location>
</feature>
<dbReference type="EMBL" id="GFAA01003641">
    <property type="protein sequence ID" value="JAT99793.1"/>
    <property type="molecule type" value="mRNA"/>
</dbReference>
<proteinExistence type="evidence at transcript level"/>
<dbReference type="Gene3D" id="3.30.420.10">
    <property type="entry name" value="Ribonuclease H-like superfamily/Ribonuclease H"/>
    <property type="match status" value="1"/>
</dbReference>
<sequence length="324" mass="36876">NPINQELEIDGQPVRRTNKLRILGMWLQEKGKRDHTIQLLEHSTKQICRMLSRITNKRKGVKERDALRITSALIIPRMTYALPYLQPNKGEKNRMETCIRKAYKQALGVMTCASTEKLMNMGVYGTYEEHSETMLRFQMERLERTAAGRALLVKLGYPAEDEGGDKTDIDSQIRSTFLVKPVPRNMDPKNHEGRRAARSLELDRFLKKKQMVLYVDASKYRTKENARAVAVVNANGKIVTGASVRTRTTQAAEEIAIALALTEANRQGLSYWIATDSQAAARAYRDGRIGRKAASILFEQKQHRHGSNNTNIQHTIIWVPDDWG</sequence>
<dbReference type="InterPro" id="IPR012337">
    <property type="entry name" value="RNaseH-like_sf"/>
</dbReference>
<accession>A0A1E1XKS1</accession>
<protein>
    <submittedName>
        <fullName evidence="1">Putative tick transposon</fullName>
    </submittedName>
</protein>
<organism evidence="1">
    <name type="scientific">Amblyomma sculptum</name>
    <name type="common">Tick</name>
    <dbReference type="NCBI Taxonomy" id="1581419"/>
    <lineage>
        <taxon>Eukaryota</taxon>
        <taxon>Metazoa</taxon>
        <taxon>Ecdysozoa</taxon>
        <taxon>Arthropoda</taxon>
        <taxon>Chelicerata</taxon>
        <taxon>Arachnida</taxon>
        <taxon>Acari</taxon>
        <taxon>Parasitiformes</taxon>
        <taxon>Ixodida</taxon>
        <taxon>Ixodoidea</taxon>
        <taxon>Ixodidae</taxon>
        <taxon>Amblyomminae</taxon>
        <taxon>Amblyomma</taxon>
    </lineage>
</organism>
<evidence type="ECO:0000313" key="1">
    <source>
        <dbReference type="EMBL" id="JAT99793.1"/>
    </source>
</evidence>
<reference evidence="1" key="2">
    <citation type="journal article" date="2017" name="Front. Cell. Infect. Microbiol.">
        <title>Analysis of the Salivary Gland Transcriptome of Unfed and Partially Fed Amblyomma sculptum Ticks and Descriptive Proteome of the Saliva.</title>
        <authorList>
            <person name="Esteves E."/>
            <person name="Maruyama S.R."/>
            <person name="Kawahara R."/>
            <person name="Fujita A."/>
            <person name="Martins L.A."/>
            <person name="Righi A.A."/>
            <person name="Costa F.B."/>
            <person name="Palmisano G."/>
            <person name="Labruna M.B."/>
            <person name="Sa-Nunes A."/>
            <person name="Ribeiro J.M.C."/>
            <person name="Fogaca A.C."/>
        </authorList>
    </citation>
    <scope>NUCLEOTIDE SEQUENCE</scope>
</reference>
<dbReference type="GO" id="GO:0003676">
    <property type="term" value="F:nucleic acid binding"/>
    <property type="evidence" value="ECO:0007669"/>
    <property type="project" value="InterPro"/>
</dbReference>
<reference evidence="1" key="1">
    <citation type="submission" date="2016-09" db="EMBL/GenBank/DDBJ databases">
        <authorList>
            <person name="Capua I."/>
            <person name="De Benedictis P."/>
            <person name="Joannis T."/>
            <person name="Lombin L.H."/>
            <person name="Cattoli G."/>
        </authorList>
    </citation>
    <scope>NUCLEOTIDE SEQUENCE</scope>
</reference>